<accession>A0A1Q5T3W7</accession>
<keyword evidence="2" id="KW-1185">Reference proteome</keyword>
<sequence length="74" mass="7413">MGTIAGRYCAGQSIAGSFYAKTGAMACAFSRAGQGAAAASDVAENPGLPELWWPDAATAGKNHAVLGLRELSGL</sequence>
<protein>
    <submittedName>
        <fullName evidence="1">Uncharacterized protein</fullName>
    </submittedName>
</protein>
<gene>
    <name evidence="1" type="ORF">Xedl_03957</name>
</gene>
<dbReference type="AlphaFoldDB" id="A0A1Q5T3W7"/>
<dbReference type="Proteomes" id="UP000186268">
    <property type="component" value="Unassembled WGS sequence"/>
</dbReference>
<evidence type="ECO:0000313" key="2">
    <source>
        <dbReference type="Proteomes" id="UP000186268"/>
    </source>
</evidence>
<proteinExistence type="predicted"/>
<comment type="caution">
    <text evidence="1">The sequence shown here is derived from an EMBL/GenBank/DDBJ whole genome shotgun (WGS) entry which is preliminary data.</text>
</comment>
<organism evidence="1 2">
    <name type="scientific">Xenorhabdus eapokensis</name>
    <dbReference type="NCBI Taxonomy" id="1873482"/>
    <lineage>
        <taxon>Bacteria</taxon>
        <taxon>Pseudomonadati</taxon>
        <taxon>Pseudomonadota</taxon>
        <taxon>Gammaproteobacteria</taxon>
        <taxon>Enterobacterales</taxon>
        <taxon>Morganellaceae</taxon>
        <taxon>Xenorhabdus</taxon>
    </lineage>
</organism>
<dbReference type="EMBL" id="MKGQ01000179">
    <property type="protein sequence ID" value="OKO94855.1"/>
    <property type="molecule type" value="Genomic_DNA"/>
</dbReference>
<reference evidence="1 2" key="1">
    <citation type="submission" date="2016-09" db="EMBL/GenBank/DDBJ databases">
        <title>Xenorhabdus thuongxuanensis sp. nov. and Xenorhabdus eapokensis sp. nov., isolated from Steinernema species.</title>
        <authorList>
            <person name="Kaempfer P."/>
            <person name="Tobias N.J."/>
            <person name="Phan Ke L."/>
            <person name="Bode H.B."/>
            <person name="Glaeser S.P."/>
        </authorList>
    </citation>
    <scope>NUCLEOTIDE SEQUENCE [LARGE SCALE GENOMIC DNA]</scope>
    <source>
        <strain evidence="1 2">DL20</strain>
    </source>
</reference>
<name>A0A1Q5T3W7_9GAMM</name>
<evidence type="ECO:0000313" key="1">
    <source>
        <dbReference type="EMBL" id="OKO94855.1"/>
    </source>
</evidence>